<sequence length="125" mass="14335">MGQRYEAMLRSETRREFWFYSRGRKSLQLSLQSIRIFLVAKIASLRRVWYRWMVGTVARSTAAHRRNDFYLAAVLLGAMRPRCPQTADCGRAIGDATSPTTGQMMSVPSNSPEMRLNCALMVREL</sequence>
<name>M5RCG8_9BACT</name>
<keyword evidence="2" id="KW-1185">Reference proteome</keyword>
<dbReference type="Proteomes" id="UP000011991">
    <property type="component" value="Unassembled WGS sequence"/>
</dbReference>
<gene>
    <name evidence="1" type="ORF">RMSM_06320</name>
</gene>
<reference evidence="1 2" key="1">
    <citation type="journal article" date="2013" name="Mar. Genomics">
        <title>Expression of sulfatases in Rhodopirellula baltica and the diversity of sulfatases in the genus Rhodopirellula.</title>
        <authorList>
            <person name="Wegner C.E."/>
            <person name="Richter-Heitmann T."/>
            <person name="Klindworth A."/>
            <person name="Klockow C."/>
            <person name="Richter M."/>
            <person name="Achstetter T."/>
            <person name="Glockner F.O."/>
            <person name="Harder J."/>
        </authorList>
    </citation>
    <scope>NUCLEOTIDE SEQUENCE [LARGE SCALE GENOMIC DNA]</scope>
    <source>
        <strain evidence="1 2">SM1</strain>
    </source>
</reference>
<evidence type="ECO:0000313" key="1">
    <source>
        <dbReference type="EMBL" id="EMI16756.1"/>
    </source>
</evidence>
<organism evidence="1 2">
    <name type="scientific">Rhodopirellula maiorica SM1</name>
    <dbReference type="NCBI Taxonomy" id="1265738"/>
    <lineage>
        <taxon>Bacteria</taxon>
        <taxon>Pseudomonadati</taxon>
        <taxon>Planctomycetota</taxon>
        <taxon>Planctomycetia</taxon>
        <taxon>Pirellulales</taxon>
        <taxon>Pirellulaceae</taxon>
        <taxon>Novipirellula</taxon>
    </lineage>
</organism>
<comment type="caution">
    <text evidence="1">The sequence shown here is derived from an EMBL/GenBank/DDBJ whole genome shotgun (WGS) entry which is preliminary data.</text>
</comment>
<evidence type="ECO:0000313" key="2">
    <source>
        <dbReference type="Proteomes" id="UP000011991"/>
    </source>
</evidence>
<accession>M5RCG8</accession>
<dbReference type="AlphaFoldDB" id="M5RCG8"/>
<dbReference type="PATRIC" id="fig|1265738.3.peg.6299"/>
<proteinExistence type="predicted"/>
<dbReference type="EMBL" id="ANOG01000916">
    <property type="protein sequence ID" value="EMI16756.1"/>
    <property type="molecule type" value="Genomic_DNA"/>
</dbReference>
<protein>
    <submittedName>
        <fullName evidence="1">Uncharacterized protein</fullName>
    </submittedName>
</protein>